<evidence type="ECO:0000313" key="3">
    <source>
        <dbReference type="EMBL" id="KIM35475.1"/>
    </source>
</evidence>
<reference evidence="3 4" key="1">
    <citation type="submission" date="2014-04" db="EMBL/GenBank/DDBJ databases">
        <authorList>
            <consortium name="DOE Joint Genome Institute"/>
            <person name="Kuo A."/>
            <person name="Gay G."/>
            <person name="Dore J."/>
            <person name="Kohler A."/>
            <person name="Nagy L.G."/>
            <person name="Floudas D."/>
            <person name="Copeland A."/>
            <person name="Barry K.W."/>
            <person name="Cichocki N."/>
            <person name="Veneault-Fourrey C."/>
            <person name="LaButti K."/>
            <person name="Lindquist E.A."/>
            <person name="Lipzen A."/>
            <person name="Lundell T."/>
            <person name="Morin E."/>
            <person name="Murat C."/>
            <person name="Sun H."/>
            <person name="Tunlid A."/>
            <person name="Henrissat B."/>
            <person name="Grigoriev I.V."/>
            <person name="Hibbett D.S."/>
            <person name="Martin F."/>
            <person name="Nordberg H.P."/>
            <person name="Cantor M.N."/>
            <person name="Hua S.X."/>
        </authorList>
    </citation>
    <scope>NUCLEOTIDE SEQUENCE [LARGE SCALE GENOMIC DNA]</scope>
    <source>
        <strain evidence="4">h7</strain>
    </source>
</reference>
<proteinExistence type="predicted"/>
<evidence type="ECO:0000259" key="2">
    <source>
        <dbReference type="PROSITE" id="PS50020"/>
    </source>
</evidence>
<dbReference type="EMBL" id="KN831820">
    <property type="protein sequence ID" value="KIM35475.1"/>
    <property type="molecule type" value="Genomic_DNA"/>
</dbReference>
<dbReference type="HOGENOM" id="CLU_172697_0_0_1"/>
<gene>
    <name evidence="3" type="ORF">M413DRAFT_348846</name>
</gene>
<protein>
    <recommendedName>
        <fullName evidence="2">WW domain-containing protein</fullName>
    </recommendedName>
</protein>
<name>A0A0C3BFA8_HEBCY</name>
<feature type="domain" description="WW" evidence="2">
    <location>
        <begin position="34"/>
        <end position="69"/>
    </location>
</feature>
<feature type="region of interest" description="Disordered" evidence="1">
    <location>
        <begin position="13"/>
        <end position="32"/>
    </location>
</feature>
<evidence type="ECO:0000256" key="1">
    <source>
        <dbReference type="SAM" id="MobiDB-lite"/>
    </source>
</evidence>
<reference evidence="4" key="2">
    <citation type="submission" date="2015-01" db="EMBL/GenBank/DDBJ databases">
        <title>Evolutionary Origins and Diversification of the Mycorrhizal Mutualists.</title>
        <authorList>
            <consortium name="DOE Joint Genome Institute"/>
            <consortium name="Mycorrhizal Genomics Consortium"/>
            <person name="Kohler A."/>
            <person name="Kuo A."/>
            <person name="Nagy L.G."/>
            <person name="Floudas D."/>
            <person name="Copeland A."/>
            <person name="Barry K.W."/>
            <person name="Cichocki N."/>
            <person name="Veneault-Fourrey C."/>
            <person name="LaButti K."/>
            <person name="Lindquist E.A."/>
            <person name="Lipzen A."/>
            <person name="Lundell T."/>
            <person name="Morin E."/>
            <person name="Murat C."/>
            <person name="Riley R."/>
            <person name="Ohm R."/>
            <person name="Sun H."/>
            <person name="Tunlid A."/>
            <person name="Henrissat B."/>
            <person name="Grigoriev I.V."/>
            <person name="Hibbett D.S."/>
            <person name="Martin F."/>
        </authorList>
    </citation>
    <scope>NUCLEOTIDE SEQUENCE [LARGE SCALE GENOMIC DNA]</scope>
    <source>
        <strain evidence="4">h7</strain>
    </source>
</reference>
<dbReference type="Proteomes" id="UP000053424">
    <property type="component" value="Unassembled WGS sequence"/>
</dbReference>
<dbReference type="OrthoDB" id="2834207at2759"/>
<dbReference type="PROSITE" id="PS50020">
    <property type="entry name" value="WW_DOMAIN_2"/>
    <property type="match status" value="1"/>
</dbReference>
<dbReference type="AlphaFoldDB" id="A0A0C3BFA8"/>
<dbReference type="InterPro" id="IPR001202">
    <property type="entry name" value="WW_dom"/>
</dbReference>
<organism evidence="3 4">
    <name type="scientific">Hebeloma cylindrosporum</name>
    <dbReference type="NCBI Taxonomy" id="76867"/>
    <lineage>
        <taxon>Eukaryota</taxon>
        <taxon>Fungi</taxon>
        <taxon>Dikarya</taxon>
        <taxon>Basidiomycota</taxon>
        <taxon>Agaricomycotina</taxon>
        <taxon>Agaricomycetes</taxon>
        <taxon>Agaricomycetidae</taxon>
        <taxon>Agaricales</taxon>
        <taxon>Agaricineae</taxon>
        <taxon>Hymenogastraceae</taxon>
        <taxon>Hebeloma</taxon>
    </lineage>
</organism>
<evidence type="ECO:0000313" key="4">
    <source>
        <dbReference type="Proteomes" id="UP000053424"/>
    </source>
</evidence>
<accession>A0A0C3BFA8</accession>
<keyword evidence="4" id="KW-1185">Reference proteome</keyword>
<sequence>MFRLTALLQRPPFKRLYSSPPPTSAQSPKPKPTHFIPEDWYIIETNSGGREKEFVNRKTRELTWYTPEGMTAEEILAVPGAKKYWSTTAKVEKYIKEMAAEKAKYGGRDWKDAIRDAKG</sequence>